<feature type="active site" description="Proton donor/acceptor" evidence="5">
    <location>
        <position position="275"/>
    </location>
</feature>
<keyword evidence="3" id="KW-0479">Metal-binding</keyword>
<keyword evidence="4" id="KW-0862">Zinc</keyword>
<evidence type="ECO:0000256" key="3">
    <source>
        <dbReference type="ARBA" id="ARBA00022723"/>
    </source>
</evidence>
<evidence type="ECO:0000313" key="7">
    <source>
        <dbReference type="EMBL" id="CAH2984176.1"/>
    </source>
</evidence>
<evidence type="ECO:0000256" key="4">
    <source>
        <dbReference type="ARBA" id="ARBA00022833"/>
    </source>
</evidence>
<evidence type="ECO:0000256" key="5">
    <source>
        <dbReference type="PROSITE-ProRule" id="PRU01379"/>
    </source>
</evidence>
<dbReference type="PROSITE" id="PS52035">
    <property type="entry name" value="PEPTIDASE_M14"/>
    <property type="match status" value="1"/>
</dbReference>
<dbReference type="PRINTS" id="PR00765">
    <property type="entry name" value="CRBOXYPTASEA"/>
</dbReference>
<evidence type="ECO:0000259" key="6">
    <source>
        <dbReference type="PROSITE" id="PS52035"/>
    </source>
</evidence>
<evidence type="ECO:0000256" key="1">
    <source>
        <dbReference type="ARBA" id="ARBA00001947"/>
    </source>
</evidence>
<dbReference type="SMART" id="SM00631">
    <property type="entry name" value="Zn_pept"/>
    <property type="match status" value="1"/>
</dbReference>
<keyword evidence="8" id="KW-1185">Reference proteome</keyword>
<evidence type="ECO:0000313" key="8">
    <source>
        <dbReference type="Proteomes" id="UP001153292"/>
    </source>
</evidence>
<protein>
    <recommendedName>
        <fullName evidence="6">Peptidase M14 domain-containing protein</fullName>
    </recommendedName>
</protein>
<comment type="similarity">
    <text evidence="2 5">Belongs to the peptidase M14 family.</text>
</comment>
<dbReference type="Gene3D" id="3.40.630.10">
    <property type="entry name" value="Zn peptidases"/>
    <property type="match status" value="1"/>
</dbReference>
<dbReference type="InterPro" id="IPR000834">
    <property type="entry name" value="Peptidase_M14"/>
</dbReference>
<dbReference type="PANTHER" id="PTHR11705:SF91">
    <property type="entry name" value="FI01817P-RELATED"/>
    <property type="match status" value="1"/>
</dbReference>
<dbReference type="InterPro" id="IPR057246">
    <property type="entry name" value="CARBOXYPEPT_ZN_1"/>
</dbReference>
<name>A0ABN8L7Q1_CHISP</name>
<dbReference type="Proteomes" id="UP001153292">
    <property type="component" value="Chromosome 18"/>
</dbReference>
<gene>
    <name evidence="7" type="ORF">CHILSU_LOCUS4160</name>
</gene>
<dbReference type="SUPFAM" id="SSF53187">
    <property type="entry name" value="Zn-dependent exopeptidases"/>
    <property type="match status" value="1"/>
</dbReference>
<accession>A0ABN8L7Q1</accession>
<sequence>MILYSVNNFFKGHRMNWNKYPTLEIINEYLNFLTKNYPSICKQEVIGRTFENNTITMMKVSNGNPSNKAIILNAGSHAREWIAITSALVILREIVTNYDEQPSYMKDKDWYIIPLLNPDGFMYTQKTNRLWRKNRRRSKICYGVDINRNFNVSWYVKGISQTSECKNTYIGPHPFSEKESIALRDTVLKLKGRLNAVLDLHSYGQIVLHPWSGKSEPTDHKSIHNATAAGISRALYQHKKSKYKYGHTYHVIYPATGSALDWVYANGVVHSYVIEGPDKGYHGFLMPPEQIERTGMEMLAAVKYLADVLKDRETGEEKRSSWF</sequence>
<dbReference type="EMBL" id="OU963911">
    <property type="protein sequence ID" value="CAH2984176.1"/>
    <property type="molecule type" value="Genomic_DNA"/>
</dbReference>
<organism evidence="7 8">
    <name type="scientific">Chilo suppressalis</name>
    <name type="common">Asiatic rice borer moth</name>
    <dbReference type="NCBI Taxonomy" id="168631"/>
    <lineage>
        <taxon>Eukaryota</taxon>
        <taxon>Metazoa</taxon>
        <taxon>Ecdysozoa</taxon>
        <taxon>Arthropoda</taxon>
        <taxon>Hexapoda</taxon>
        <taxon>Insecta</taxon>
        <taxon>Pterygota</taxon>
        <taxon>Neoptera</taxon>
        <taxon>Endopterygota</taxon>
        <taxon>Lepidoptera</taxon>
        <taxon>Glossata</taxon>
        <taxon>Ditrysia</taxon>
        <taxon>Pyraloidea</taxon>
        <taxon>Crambidae</taxon>
        <taxon>Crambinae</taxon>
        <taxon>Chilo</taxon>
    </lineage>
</organism>
<proteinExistence type="inferred from homology"/>
<dbReference type="PROSITE" id="PS00132">
    <property type="entry name" value="CARBOXYPEPT_ZN_1"/>
    <property type="match status" value="1"/>
</dbReference>
<dbReference type="PANTHER" id="PTHR11705">
    <property type="entry name" value="PROTEASE FAMILY M14 CARBOXYPEPTIDASE A,B"/>
    <property type="match status" value="1"/>
</dbReference>
<comment type="cofactor">
    <cofactor evidence="1">
        <name>Zn(2+)</name>
        <dbReference type="ChEBI" id="CHEBI:29105"/>
    </cofactor>
</comment>
<reference evidence="7" key="1">
    <citation type="submission" date="2021-12" db="EMBL/GenBank/DDBJ databases">
        <authorList>
            <person name="King R."/>
        </authorList>
    </citation>
    <scope>NUCLEOTIDE SEQUENCE</scope>
</reference>
<dbReference type="Pfam" id="PF00246">
    <property type="entry name" value="Peptidase_M14"/>
    <property type="match status" value="1"/>
</dbReference>
<evidence type="ECO:0000256" key="2">
    <source>
        <dbReference type="ARBA" id="ARBA00005988"/>
    </source>
</evidence>
<feature type="domain" description="Peptidase M14" evidence="6">
    <location>
        <begin position="19"/>
        <end position="309"/>
    </location>
</feature>